<keyword evidence="7" id="KW-0813">Transport</keyword>
<feature type="transmembrane region" description="Helical" evidence="7">
    <location>
        <begin position="49"/>
        <end position="68"/>
    </location>
</feature>
<dbReference type="AlphaFoldDB" id="V8CDP3"/>
<accession>V8CDP3</accession>
<dbReference type="PROSITE" id="PS00994">
    <property type="entry name" value="FHIPEP"/>
    <property type="match status" value="1"/>
</dbReference>
<organism evidence="9 10">
    <name type="scientific">Helicobacter macacae MIT 99-5501</name>
    <dbReference type="NCBI Taxonomy" id="1357400"/>
    <lineage>
        <taxon>Bacteria</taxon>
        <taxon>Pseudomonadati</taxon>
        <taxon>Campylobacterota</taxon>
        <taxon>Epsilonproteobacteria</taxon>
        <taxon>Campylobacterales</taxon>
        <taxon>Helicobacteraceae</taxon>
        <taxon>Helicobacter</taxon>
    </lineage>
</organism>
<dbReference type="NCBIfam" id="TIGR01398">
    <property type="entry name" value="FlhA"/>
    <property type="match status" value="1"/>
</dbReference>
<dbReference type="GO" id="GO:0044780">
    <property type="term" value="P:bacterial-type flagellum assembly"/>
    <property type="evidence" value="ECO:0007669"/>
    <property type="project" value="InterPro"/>
</dbReference>
<dbReference type="HOGENOM" id="CLU_015346_3_0_7"/>
<evidence type="ECO:0000256" key="1">
    <source>
        <dbReference type="ARBA" id="ARBA00004651"/>
    </source>
</evidence>
<dbReference type="STRING" id="1357400.HMPREF2086_00475"/>
<dbReference type="GO" id="GO:0009306">
    <property type="term" value="P:protein secretion"/>
    <property type="evidence" value="ECO:0007669"/>
    <property type="project" value="InterPro"/>
</dbReference>
<evidence type="ECO:0000313" key="9">
    <source>
        <dbReference type="EMBL" id="ETD25140.1"/>
    </source>
</evidence>
<evidence type="ECO:0000256" key="6">
    <source>
        <dbReference type="ARBA" id="ARBA00023136"/>
    </source>
</evidence>
<evidence type="ECO:0000313" key="10">
    <source>
        <dbReference type="Proteomes" id="UP000018731"/>
    </source>
</evidence>
<dbReference type="PIRSF" id="PIRSF005419">
    <property type="entry name" value="FlhA"/>
    <property type="match status" value="1"/>
</dbReference>
<evidence type="ECO:0000256" key="2">
    <source>
        <dbReference type="ARBA" id="ARBA00008835"/>
    </source>
</evidence>
<protein>
    <recommendedName>
        <fullName evidence="7">Flagellar biosynthesis protein FlhA</fullName>
    </recommendedName>
</protein>
<feature type="transmembrane region" description="Helical" evidence="7">
    <location>
        <begin position="120"/>
        <end position="143"/>
    </location>
</feature>
<dbReference type="InterPro" id="IPR025505">
    <property type="entry name" value="FHIPEP_CS"/>
</dbReference>
<gene>
    <name evidence="7" type="primary">flhA</name>
    <name evidence="9" type="ORF">HMPREF2086_00475</name>
</gene>
<name>V8CDP3_9HELI</name>
<dbReference type="InterPro" id="IPR006301">
    <property type="entry name" value="FlhA"/>
</dbReference>
<keyword evidence="7" id="KW-0653">Protein transport</keyword>
<feature type="transmembrane region" description="Helical" evidence="7">
    <location>
        <begin position="25"/>
        <end position="43"/>
    </location>
</feature>
<dbReference type="InterPro" id="IPR042193">
    <property type="entry name" value="FHIPEP_3"/>
</dbReference>
<evidence type="ECO:0000256" key="4">
    <source>
        <dbReference type="ARBA" id="ARBA00022692"/>
    </source>
</evidence>
<keyword evidence="7" id="KW-1006">Bacterial flagellum protein export</keyword>
<dbReference type="InterPro" id="IPR042196">
    <property type="entry name" value="FHIPEP_4"/>
</dbReference>
<sequence length="739" mass="81441">MATARQNIYKRLFSFLGTLQKSKDLTVVAFLLCILVIIIVPLPPAILDFLITISIMLSILIIFIALYITKPTDFSAFPTLLLIVTLYRLALNVATTRMILTEGYKGPNAVSDIIAAFGEFTIGGNYVIGTIIFTILVLVNLLVVTNGSTRVTEVRARFALDAMPGKQMAIDADFNSGLISEDEAKARRAALAQEADFYGSMDGASKFVKGDAIASIIITIINIIGGFLIGVFQRDLSIADSASTFSILTIGDGLVGQIPALVIATATGIVATRTAASENSKESFAQNLISQLTSQSKTLIIVGAILLLFASIPGLPTLSLMFVGSLMLFIAWVLSREDKRSLLSILIDWINKRFNMDLSLPSFDEEEQAKEASHAPAPKEEKSPEEIKKEEERNLNDALKIDFLELGLGYELIGLADQKQGGVLIERVRSVRKNLASNFGFLMPQVRIRDNLHLPPQNYEIKLKGVVIGEGSVMPHKFLAMDTGIVGKKIEGIETTEPAFGMNALWIEPKDKEDALMSGYTIIDPSTVVSTHISELVKRHAEEFITRDAIKEILDRMAEDYPALIEEARKIPAMIRSVLQKLLSEQVPIRDMLTILETIVDKQNMDIDLVVENVRSKLARVITHTFAADDGSLKILTFAPLDEEYLNSKIRIDPDFGLILELSTGETQKLLEACESKVGELKAKNILHFVIVAGPKLRRPLYNKLKELRIDVVLLSSAEIDINSKYEFVGIIEPSFRSA</sequence>
<comment type="function">
    <text evidence="7">Required for formation of the rod structure of the flagellar apparatus. Together with FliI and FliH, may constitute the export apparatus of flagellin.</text>
</comment>
<reference evidence="9 10" key="1">
    <citation type="journal article" date="2014" name="Genome Announc.">
        <title>Draft genome sequences of six enterohepatic helicobacter species isolated from humans and one from rhesus macaques.</title>
        <authorList>
            <person name="Shen Z."/>
            <person name="Sheh A."/>
            <person name="Young S.K."/>
            <person name="Abouelliel A."/>
            <person name="Ward D.V."/>
            <person name="Earl A.M."/>
            <person name="Fox J.G."/>
        </authorList>
    </citation>
    <scope>NUCLEOTIDE SEQUENCE [LARGE SCALE GENOMIC DNA]</scope>
    <source>
        <strain evidence="9 10">MIT 99-5501</strain>
    </source>
</reference>
<dbReference type="Gene3D" id="3.40.50.12790">
    <property type="entry name" value="FHIPEP family, domain 4"/>
    <property type="match status" value="1"/>
</dbReference>
<dbReference type="PANTHER" id="PTHR30161">
    <property type="entry name" value="FLAGELLAR EXPORT PROTEIN, MEMBRANE FLHA SUBUNIT-RELATED"/>
    <property type="match status" value="1"/>
</dbReference>
<dbReference type="PRINTS" id="PR00949">
    <property type="entry name" value="TYPE3IMAPROT"/>
</dbReference>
<evidence type="ECO:0000256" key="3">
    <source>
        <dbReference type="ARBA" id="ARBA00022475"/>
    </source>
</evidence>
<keyword evidence="9" id="KW-0282">Flagellum</keyword>
<comment type="caution">
    <text evidence="9">The sequence shown here is derived from an EMBL/GenBank/DDBJ whole genome shotgun (WGS) entry which is preliminary data.</text>
</comment>
<keyword evidence="4 7" id="KW-0812">Transmembrane</keyword>
<dbReference type="RefSeq" id="WP_023927178.1">
    <property type="nucleotide sequence ID" value="NZ_KI669454.1"/>
</dbReference>
<comment type="similarity">
    <text evidence="2 7">Belongs to the FHIPEP (flagella/HR/invasion proteins export pore) family.</text>
</comment>
<proteinExistence type="inferred from homology"/>
<evidence type="ECO:0000256" key="8">
    <source>
        <dbReference type="SAM" id="MobiDB-lite"/>
    </source>
</evidence>
<keyword evidence="7" id="KW-1005">Bacterial flagellum biogenesis</keyword>
<feature type="transmembrane region" description="Helical" evidence="7">
    <location>
        <begin position="212"/>
        <end position="233"/>
    </location>
</feature>
<dbReference type="eggNOG" id="COG1298">
    <property type="taxonomic scope" value="Bacteria"/>
</dbReference>
<dbReference type="PANTHER" id="PTHR30161:SF1">
    <property type="entry name" value="FLAGELLAR BIOSYNTHESIS PROTEIN FLHA-RELATED"/>
    <property type="match status" value="1"/>
</dbReference>
<dbReference type="Proteomes" id="UP000018731">
    <property type="component" value="Unassembled WGS sequence"/>
</dbReference>
<keyword evidence="10" id="KW-1185">Reference proteome</keyword>
<dbReference type="Pfam" id="PF00771">
    <property type="entry name" value="FHIPEP"/>
    <property type="match status" value="1"/>
</dbReference>
<dbReference type="OrthoDB" id="9759185at2"/>
<keyword evidence="6 7" id="KW-0472">Membrane</keyword>
<feature type="region of interest" description="Disordered" evidence="8">
    <location>
        <begin position="365"/>
        <end position="390"/>
    </location>
</feature>
<keyword evidence="3 7" id="KW-1003">Cell membrane</keyword>
<evidence type="ECO:0000256" key="7">
    <source>
        <dbReference type="RuleBase" id="RU364093"/>
    </source>
</evidence>
<dbReference type="InterPro" id="IPR042194">
    <property type="entry name" value="FHIPEP_1"/>
</dbReference>
<comment type="subcellular location">
    <subcellularLocation>
        <location evidence="1 7">Cell membrane</location>
        <topology evidence="1 7">Multi-pass membrane protein</topology>
    </subcellularLocation>
</comment>
<keyword evidence="9" id="KW-0969">Cilium</keyword>
<feature type="transmembrane region" description="Helical" evidence="7">
    <location>
        <begin position="292"/>
        <end position="312"/>
    </location>
</feature>
<keyword evidence="9" id="KW-0966">Cell projection</keyword>
<dbReference type="EMBL" id="AZJI01000001">
    <property type="protein sequence ID" value="ETD25140.1"/>
    <property type="molecule type" value="Genomic_DNA"/>
</dbReference>
<dbReference type="Gene3D" id="3.40.30.60">
    <property type="entry name" value="FHIPEP family, domain 1"/>
    <property type="match status" value="1"/>
</dbReference>
<dbReference type="InterPro" id="IPR001712">
    <property type="entry name" value="T3SS_FHIPEP"/>
</dbReference>
<evidence type="ECO:0000256" key="5">
    <source>
        <dbReference type="ARBA" id="ARBA00022989"/>
    </source>
</evidence>
<dbReference type="GO" id="GO:0005886">
    <property type="term" value="C:plasma membrane"/>
    <property type="evidence" value="ECO:0007669"/>
    <property type="project" value="UniProtKB-SubCell"/>
</dbReference>
<keyword evidence="5 7" id="KW-1133">Transmembrane helix</keyword>
<dbReference type="Gene3D" id="1.10.8.540">
    <property type="entry name" value="FHIPEP family, domain 3"/>
    <property type="match status" value="1"/>
</dbReference>
<dbReference type="PATRIC" id="fig|1357400.3.peg.646"/>
<feature type="transmembrane region" description="Helical" evidence="7">
    <location>
        <begin position="245"/>
        <end position="271"/>
    </location>
</feature>
<feature type="transmembrane region" description="Helical" evidence="7">
    <location>
        <begin position="80"/>
        <end position="100"/>
    </location>
</feature>
<feature type="compositionally biased region" description="Basic and acidic residues" evidence="8">
    <location>
        <begin position="369"/>
        <end position="390"/>
    </location>
</feature>